<keyword evidence="5" id="KW-0539">Nucleus</keyword>
<proteinExistence type="predicted"/>
<dbReference type="GO" id="GO:0008380">
    <property type="term" value="P:RNA splicing"/>
    <property type="evidence" value="ECO:0007669"/>
    <property type="project" value="UniProtKB-KW"/>
</dbReference>
<name>A0AAE0E628_9ROSI</name>
<sequence>MRENDSERSSNFFRNEKSEDFRDRLFSIFVDNLNSKVNQACLWGLFKPFGKVRDVLLSMEKRSRRSRFAFIRFETLEKASKVANTTNGMHVYGWSIVTKVALYGWNRMNFSTPKLNFFKGTDIKQKGRDIGAYVQDVSHKDCSFVEVGQGNPINSYGISEKVEEKHFSMSWDDHLSDQVWLNMCVFGELLLIDEESMNKSRLDRGRLLVSVPQYKSCSFNIKVWSECSKRGVHLSASDSVLRDQIGGPVDLDKDGWLRVSGKLVHEEGEFPDALFDGENGSISAEVGYVLSERYDRDEEMDQILADMEKENGDSIAMEKVVAEDEIAKTMEIGVLLGFDFNGKEKEFDDVIARREEDDVTRFNEFKEGVGFCFVLGAIVVAERLGGICLGVEGFGYLHLSFLVLVCDWELLWLMEAEISACEDF</sequence>
<dbReference type="EMBL" id="JANJYJ010000005">
    <property type="protein sequence ID" value="KAK3210818.1"/>
    <property type="molecule type" value="Genomic_DNA"/>
</dbReference>
<gene>
    <name evidence="8" type="ORF">Dsin_015524</name>
</gene>
<dbReference type="Pfam" id="PF00076">
    <property type="entry name" value="RRM_1"/>
    <property type="match status" value="1"/>
</dbReference>
<dbReference type="GO" id="GO:0006397">
    <property type="term" value="P:mRNA processing"/>
    <property type="evidence" value="ECO:0007669"/>
    <property type="project" value="UniProtKB-KW"/>
</dbReference>
<dbReference type="Gene3D" id="3.30.70.330">
    <property type="match status" value="1"/>
</dbReference>
<evidence type="ECO:0000256" key="5">
    <source>
        <dbReference type="ARBA" id="ARBA00023242"/>
    </source>
</evidence>
<dbReference type="CDD" id="cd00590">
    <property type="entry name" value="RRM_SF"/>
    <property type="match status" value="1"/>
</dbReference>
<dbReference type="PROSITE" id="PS50102">
    <property type="entry name" value="RRM"/>
    <property type="match status" value="1"/>
</dbReference>
<dbReference type="SMART" id="SM00360">
    <property type="entry name" value="RRM"/>
    <property type="match status" value="1"/>
</dbReference>
<evidence type="ECO:0000256" key="6">
    <source>
        <dbReference type="PROSITE-ProRule" id="PRU00176"/>
    </source>
</evidence>
<reference evidence="8" key="1">
    <citation type="journal article" date="2023" name="Plant J.">
        <title>Genome sequences and population genomics provide insights into the demographic history, inbreeding, and mutation load of two 'living fossil' tree species of Dipteronia.</title>
        <authorList>
            <person name="Feng Y."/>
            <person name="Comes H.P."/>
            <person name="Chen J."/>
            <person name="Zhu S."/>
            <person name="Lu R."/>
            <person name="Zhang X."/>
            <person name="Li P."/>
            <person name="Qiu J."/>
            <person name="Olsen K.M."/>
            <person name="Qiu Y."/>
        </authorList>
    </citation>
    <scope>NUCLEOTIDE SEQUENCE</scope>
    <source>
        <strain evidence="8">NBL</strain>
    </source>
</reference>
<evidence type="ECO:0000313" key="8">
    <source>
        <dbReference type="EMBL" id="KAK3210818.1"/>
    </source>
</evidence>
<dbReference type="PANTHER" id="PTHR48028">
    <property type="entry name" value="GLYCINE-RICH RNA-BINDING PROTEIN RZ1A"/>
    <property type="match status" value="1"/>
</dbReference>
<evidence type="ECO:0000259" key="7">
    <source>
        <dbReference type="PROSITE" id="PS50102"/>
    </source>
</evidence>
<feature type="domain" description="RRM" evidence="7">
    <location>
        <begin position="26"/>
        <end position="103"/>
    </location>
</feature>
<dbReference type="SUPFAM" id="SSF54928">
    <property type="entry name" value="RNA-binding domain, RBD"/>
    <property type="match status" value="1"/>
</dbReference>
<dbReference type="GO" id="GO:0003723">
    <property type="term" value="F:RNA binding"/>
    <property type="evidence" value="ECO:0007669"/>
    <property type="project" value="UniProtKB-UniRule"/>
</dbReference>
<evidence type="ECO:0000256" key="2">
    <source>
        <dbReference type="ARBA" id="ARBA00022664"/>
    </source>
</evidence>
<comment type="caution">
    <text evidence="8">The sequence shown here is derived from an EMBL/GenBank/DDBJ whole genome shotgun (WGS) entry which is preliminary data.</text>
</comment>
<dbReference type="AlphaFoldDB" id="A0AAE0E628"/>
<keyword evidence="4" id="KW-0508">mRNA splicing</keyword>
<evidence type="ECO:0000256" key="1">
    <source>
        <dbReference type="ARBA" id="ARBA00004123"/>
    </source>
</evidence>
<dbReference type="PANTHER" id="PTHR48028:SF4">
    <property type="entry name" value="SC35-LIKE SPLICING FACTOR"/>
    <property type="match status" value="1"/>
</dbReference>
<accession>A0AAE0E628</accession>
<evidence type="ECO:0000256" key="4">
    <source>
        <dbReference type="ARBA" id="ARBA00023187"/>
    </source>
</evidence>
<evidence type="ECO:0000313" key="9">
    <source>
        <dbReference type="Proteomes" id="UP001281410"/>
    </source>
</evidence>
<dbReference type="GO" id="GO:0005634">
    <property type="term" value="C:nucleus"/>
    <property type="evidence" value="ECO:0007669"/>
    <property type="project" value="UniProtKB-SubCell"/>
</dbReference>
<dbReference type="Proteomes" id="UP001281410">
    <property type="component" value="Unassembled WGS sequence"/>
</dbReference>
<dbReference type="InterPro" id="IPR035979">
    <property type="entry name" value="RBD_domain_sf"/>
</dbReference>
<dbReference type="InterPro" id="IPR000504">
    <property type="entry name" value="RRM_dom"/>
</dbReference>
<organism evidence="8 9">
    <name type="scientific">Dipteronia sinensis</name>
    <dbReference type="NCBI Taxonomy" id="43782"/>
    <lineage>
        <taxon>Eukaryota</taxon>
        <taxon>Viridiplantae</taxon>
        <taxon>Streptophyta</taxon>
        <taxon>Embryophyta</taxon>
        <taxon>Tracheophyta</taxon>
        <taxon>Spermatophyta</taxon>
        <taxon>Magnoliopsida</taxon>
        <taxon>eudicotyledons</taxon>
        <taxon>Gunneridae</taxon>
        <taxon>Pentapetalae</taxon>
        <taxon>rosids</taxon>
        <taxon>malvids</taxon>
        <taxon>Sapindales</taxon>
        <taxon>Sapindaceae</taxon>
        <taxon>Hippocastanoideae</taxon>
        <taxon>Acereae</taxon>
        <taxon>Dipteronia</taxon>
    </lineage>
</organism>
<keyword evidence="2" id="KW-0507">mRNA processing</keyword>
<evidence type="ECO:0000256" key="3">
    <source>
        <dbReference type="ARBA" id="ARBA00022884"/>
    </source>
</evidence>
<keyword evidence="3 6" id="KW-0694">RNA-binding</keyword>
<keyword evidence="9" id="KW-1185">Reference proteome</keyword>
<dbReference type="InterPro" id="IPR012677">
    <property type="entry name" value="Nucleotide-bd_a/b_plait_sf"/>
</dbReference>
<protein>
    <recommendedName>
        <fullName evidence="7">RRM domain-containing protein</fullName>
    </recommendedName>
</protein>
<dbReference type="InterPro" id="IPR051106">
    <property type="entry name" value="RNA-bind/splicing_reg"/>
</dbReference>
<comment type="subcellular location">
    <subcellularLocation>
        <location evidence="1">Nucleus</location>
    </subcellularLocation>
</comment>